<dbReference type="Proteomes" id="UP000250235">
    <property type="component" value="Unassembled WGS sequence"/>
</dbReference>
<dbReference type="EMBL" id="KQ987245">
    <property type="protein sequence ID" value="KZV57847.1"/>
    <property type="molecule type" value="Genomic_DNA"/>
</dbReference>
<dbReference type="PANTHER" id="PTHR21192">
    <property type="entry name" value="NUCLEAR PROTEIN E3-3"/>
    <property type="match status" value="1"/>
</dbReference>
<name>A0A2Z7DCW6_9LAMI</name>
<protein>
    <recommendedName>
        <fullName evidence="3">NADH dehydrogenase</fullName>
    </recommendedName>
</protein>
<dbReference type="InterPro" id="IPR036748">
    <property type="entry name" value="MTH938-like_sf"/>
</dbReference>
<proteinExistence type="predicted"/>
<evidence type="ECO:0000313" key="1">
    <source>
        <dbReference type="EMBL" id="KZV57847.1"/>
    </source>
</evidence>
<dbReference type="GO" id="GO:0032981">
    <property type="term" value="P:mitochondrial respiratory chain complex I assembly"/>
    <property type="evidence" value="ECO:0007669"/>
    <property type="project" value="TreeGrafter"/>
</dbReference>
<dbReference type="GO" id="GO:0005743">
    <property type="term" value="C:mitochondrial inner membrane"/>
    <property type="evidence" value="ECO:0007669"/>
    <property type="project" value="TreeGrafter"/>
</dbReference>
<dbReference type="InterPro" id="IPR007523">
    <property type="entry name" value="NDUFAF3/AAMDC"/>
</dbReference>
<dbReference type="OrthoDB" id="20681at2759"/>
<dbReference type="PANTHER" id="PTHR21192:SF2">
    <property type="entry name" value="NADH DEHYDROGENASE [UBIQUINONE] 1 ALPHA SUBCOMPLEX ASSEMBLY FACTOR 3"/>
    <property type="match status" value="1"/>
</dbReference>
<keyword evidence="2" id="KW-1185">Reference proteome</keyword>
<reference evidence="1 2" key="1">
    <citation type="journal article" date="2015" name="Proc. Natl. Acad. Sci. U.S.A.">
        <title>The resurrection genome of Boea hygrometrica: A blueprint for survival of dehydration.</title>
        <authorList>
            <person name="Xiao L."/>
            <person name="Yang G."/>
            <person name="Zhang L."/>
            <person name="Yang X."/>
            <person name="Zhao S."/>
            <person name="Ji Z."/>
            <person name="Zhou Q."/>
            <person name="Hu M."/>
            <person name="Wang Y."/>
            <person name="Chen M."/>
            <person name="Xu Y."/>
            <person name="Jin H."/>
            <person name="Xiao X."/>
            <person name="Hu G."/>
            <person name="Bao F."/>
            <person name="Hu Y."/>
            <person name="Wan P."/>
            <person name="Li L."/>
            <person name="Deng X."/>
            <person name="Kuang T."/>
            <person name="Xiang C."/>
            <person name="Zhu J.K."/>
            <person name="Oliver M.J."/>
            <person name="He Y."/>
        </authorList>
    </citation>
    <scope>NUCLEOTIDE SEQUENCE [LARGE SCALE GENOMIC DNA]</scope>
    <source>
        <strain evidence="2">cv. XS01</strain>
    </source>
</reference>
<sequence>MAARQRVAAALPMLMQALRKEAPPRRHLLPSLRRAFSIYDQINLIDNIPEDQLRFQEIDDSGFKINGVKYEGSLICMGNLVMSWAPKKFSDITAERSF</sequence>
<gene>
    <name evidence="1" type="ORF">F511_03416</name>
</gene>
<accession>A0A2Z7DCW6</accession>
<evidence type="ECO:0008006" key="3">
    <source>
        <dbReference type="Google" id="ProtNLM"/>
    </source>
</evidence>
<evidence type="ECO:0000313" key="2">
    <source>
        <dbReference type="Proteomes" id="UP000250235"/>
    </source>
</evidence>
<organism evidence="1 2">
    <name type="scientific">Dorcoceras hygrometricum</name>
    <dbReference type="NCBI Taxonomy" id="472368"/>
    <lineage>
        <taxon>Eukaryota</taxon>
        <taxon>Viridiplantae</taxon>
        <taxon>Streptophyta</taxon>
        <taxon>Embryophyta</taxon>
        <taxon>Tracheophyta</taxon>
        <taxon>Spermatophyta</taxon>
        <taxon>Magnoliopsida</taxon>
        <taxon>eudicotyledons</taxon>
        <taxon>Gunneridae</taxon>
        <taxon>Pentapetalae</taxon>
        <taxon>asterids</taxon>
        <taxon>lamiids</taxon>
        <taxon>Lamiales</taxon>
        <taxon>Gesneriaceae</taxon>
        <taxon>Didymocarpoideae</taxon>
        <taxon>Trichosporeae</taxon>
        <taxon>Loxocarpinae</taxon>
        <taxon>Dorcoceras</taxon>
    </lineage>
</organism>
<dbReference type="AlphaFoldDB" id="A0A2Z7DCW6"/>
<dbReference type="SUPFAM" id="SSF64076">
    <property type="entry name" value="MTH938-like"/>
    <property type="match status" value="1"/>
</dbReference>
<dbReference type="Gene3D" id="3.40.1230.10">
    <property type="entry name" value="MTH938-like"/>
    <property type="match status" value="1"/>
</dbReference>